<keyword evidence="5" id="KW-0418">Kinase</keyword>
<dbReference type="InterPro" id="IPR035965">
    <property type="entry name" value="PAS-like_dom_sf"/>
</dbReference>
<dbReference type="InterPro" id="IPR003018">
    <property type="entry name" value="GAF"/>
</dbReference>
<dbReference type="SMART" id="SM00091">
    <property type="entry name" value="PAS"/>
    <property type="match status" value="3"/>
</dbReference>
<dbReference type="SUPFAM" id="SSF55785">
    <property type="entry name" value="PYP-like sensor domain (PAS domain)"/>
    <property type="match status" value="3"/>
</dbReference>
<dbReference type="PANTHER" id="PTHR43547:SF2">
    <property type="entry name" value="HYBRID SIGNAL TRANSDUCTION HISTIDINE KINASE C"/>
    <property type="match status" value="1"/>
</dbReference>
<evidence type="ECO:0000313" key="13">
    <source>
        <dbReference type="Proteomes" id="UP000294359"/>
    </source>
</evidence>
<dbReference type="SMART" id="SM00448">
    <property type="entry name" value="REC"/>
    <property type="match status" value="1"/>
</dbReference>
<evidence type="ECO:0000259" key="11">
    <source>
        <dbReference type="PROSITE" id="PS50113"/>
    </source>
</evidence>
<dbReference type="PRINTS" id="PR00344">
    <property type="entry name" value="BCTRLSENSOR"/>
</dbReference>
<evidence type="ECO:0000259" key="8">
    <source>
        <dbReference type="PROSITE" id="PS50109"/>
    </source>
</evidence>
<dbReference type="SMART" id="SM00388">
    <property type="entry name" value="HisKA"/>
    <property type="match status" value="1"/>
</dbReference>
<dbReference type="PANTHER" id="PTHR43547">
    <property type="entry name" value="TWO-COMPONENT HISTIDINE KINASE"/>
    <property type="match status" value="1"/>
</dbReference>
<evidence type="ECO:0000313" key="12">
    <source>
        <dbReference type="EMBL" id="QBQ34821.1"/>
    </source>
</evidence>
<dbReference type="InterPro" id="IPR005467">
    <property type="entry name" value="His_kinase_dom"/>
</dbReference>
<dbReference type="Gene3D" id="3.30.565.10">
    <property type="entry name" value="Histidine kinase-like ATPase, C-terminal domain"/>
    <property type="match status" value="1"/>
</dbReference>
<dbReference type="InterPro" id="IPR011006">
    <property type="entry name" value="CheY-like_superfamily"/>
</dbReference>
<dbReference type="EC" id="2.7.13.3" evidence="2"/>
<dbReference type="CDD" id="cd16922">
    <property type="entry name" value="HATPase_EvgS-ArcB-TorS-like"/>
    <property type="match status" value="1"/>
</dbReference>
<protein>
    <recommendedName>
        <fullName evidence="2">histidine kinase</fullName>
        <ecNumber evidence="2">2.7.13.3</ecNumber>
    </recommendedName>
</protein>
<dbReference type="InterPro" id="IPR000014">
    <property type="entry name" value="PAS"/>
</dbReference>
<dbReference type="Pfam" id="PF00512">
    <property type="entry name" value="HisKA"/>
    <property type="match status" value="1"/>
</dbReference>
<organism evidence="12 13">
    <name type="scientific">Pseudoduganella plicata</name>
    <dbReference type="NCBI Taxonomy" id="321984"/>
    <lineage>
        <taxon>Bacteria</taxon>
        <taxon>Pseudomonadati</taxon>
        <taxon>Pseudomonadota</taxon>
        <taxon>Betaproteobacteria</taxon>
        <taxon>Burkholderiales</taxon>
        <taxon>Oxalobacteraceae</taxon>
        <taxon>Telluria group</taxon>
        <taxon>Pseudoduganella</taxon>
    </lineage>
</organism>
<keyword evidence="13" id="KW-1185">Reference proteome</keyword>
<evidence type="ECO:0000256" key="4">
    <source>
        <dbReference type="ARBA" id="ARBA00022679"/>
    </source>
</evidence>
<dbReference type="InterPro" id="IPR004358">
    <property type="entry name" value="Sig_transdc_His_kin-like_C"/>
</dbReference>
<evidence type="ECO:0000256" key="3">
    <source>
        <dbReference type="ARBA" id="ARBA00022553"/>
    </source>
</evidence>
<dbReference type="Gene3D" id="3.30.450.20">
    <property type="entry name" value="PAS domain"/>
    <property type="match status" value="3"/>
</dbReference>
<feature type="domain" description="PAS" evidence="10">
    <location>
        <begin position="276"/>
        <end position="346"/>
    </location>
</feature>
<evidence type="ECO:0000256" key="6">
    <source>
        <dbReference type="PROSITE-ProRule" id="PRU00169"/>
    </source>
</evidence>
<dbReference type="SUPFAM" id="SSF52172">
    <property type="entry name" value="CheY-like"/>
    <property type="match status" value="1"/>
</dbReference>
<feature type="region of interest" description="Disordered" evidence="7">
    <location>
        <begin position="1"/>
        <end position="21"/>
    </location>
</feature>
<dbReference type="SUPFAM" id="SSF47384">
    <property type="entry name" value="Homodimeric domain of signal transducing histidine kinase"/>
    <property type="match status" value="1"/>
</dbReference>
<accession>A0ABX5S5R2</accession>
<dbReference type="Pfam" id="PF00072">
    <property type="entry name" value="Response_reg"/>
    <property type="match status" value="1"/>
</dbReference>
<dbReference type="SUPFAM" id="SSF55874">
    <property type="entry name" value="ATPase domain of HSP90 chaperone/DNA topoisomerase II/histidine kinase"/>
    <property type="match status" value="1"/>
</dbReference>
<keyword evidence="4" id="KW-0808">Transferase</keyword>
<dbReference type="Gene3D" id="1.10.287.130">
    <property type="match status" value="1"/>
</dbReference>
<dbReference type="Pfam" id="PF02518">
    <property type="entry name" value="HATPase_c"/>
    <property type="match status" value="1"/>
</dbReference>
<feature type="domain" description="PAC" evidence="11">
    <location>
        <begin position="349"/>
        <end position="401"/>
    </location>
</feature>
<gene>
    <name evidence="12" type="ORF">E1742_00425</name>
</gene>
<dbReference type="SUPFAM" id="SSF55781">
    <property type="entry name" value="GAF domain-like"/>
    <property type="match status" value="1"/>
</dbReference>
<feature type="domain" description="Response regulatory" evidence="9">
    <location>
        <begin position="861"/>
        <end position="979"/>
    </location>
</feature>
<dbReference type="InterPro" id="IPR001789">
    <property type="entry name" value="Sig_transdc_resp-reg_receiver"/>
</dbReference>
<feature type="domain" description="PAC" evidence="11">
    <location>
        <begin position="224"/>
        <end position="275"/>
    </location>
</feature>
<dbReference type="CDD" id="cd00082">
    <property type="entry name" value="HisKA"/>
    <property type="match status" value="1"/>
</dbReference>
<dbReference type="PROSITE" id="PS50113">
    <property type="entry name" value="PAC"/>
    <property type="match status" value="2"/>
</dbReference>
<sequence>MIFLPPDADPPRPTPAARDEPRLPLEQLGAVLAGISDALAVVDRSWTVLHLNRAASRLLHPGRHEDVDGCDLWEAFPELTGTMLETQLRQAMERQHAAHVEFYFRARQRWIEVRAYPFGSDQAQGLAQGLTITLLDIHQRKQHERALRENSNRLQVALAAGKLGDWTWTAATDQVALGARAAQIFKLPRGATLTWTALQERIVAEDRAEAQAAFLQAFTTRTDVSVECRIARGRGTAWLAIVGQGNYDDGGRLLGMTGMVQDITERKAAEDTLRHSEEQLRALADSIPQLAWIAHHDGRIVWYNRRWHEYTGMPPAQLEGDGWQQVYAPECIDAMVAHWRTSTETGKPFEMEVPIRGADGQYRWFLTRANPVRDSAGQMLRWFGTSTDVDQVKRAQEALRDETNILEMLNSTGNALARHRDLQPLLQEVTDAATRIAGARFGAFYFSSNDRSLRLGALSGQPPPGYDDLSGPGAALLAGQHPVWQGEAQAAPGAGIVRCDDLPAQPDCLPQVDRAHLPDVRSFLAAPVMSRTGEMVGTLLFGHPQAGVFGERTERIVGGIAAQAGVAIDNARLNEAARNAAEERIALLDRERSARAEAERSSRMKDEFLATLSHELRTPLNAILGWSQVLRRGSRGEADLQKGLQTIERNARAQAQLIEDLLDMSRIMSGQVLLEMQGVLPVTVVEAAVEAVRPAAAAKNIVIESDFQPCPMIAADPGRLQQVVWNLLSNAIKFTQPDGHVRVTVGERAGYAEIVVSDTGIGIGAEFLDHVFDRFRQADASTTRRHGGLGLGLSIVKHLVEQHGGTVSAASGGEGHGAAFTVRLPLAGNLPLGERPRAGLQAPATSALARDGEMPDLRGLRVLVVDDEADGRELIKRVLFDCNAEVVSAATATQALELVPRLRPELLVSDIGMPDMDGFELLERIRALGPAAGGDVPAIALTAFAQSEDKLRALEAGFHDHLSKPVEPGELIAAVALMATAFRRG</sequence>
<keyword evidence="3 6" id="KW-0597">Phosphoprotein</keyword>
<dbReference type="InterPro" id="IPR013656">
    <property type="entry name" value="PAS_4"/>
</dbReference>
<dbReference type="InterPro" id="IPR001610">
    <property type="entry name" value="PAC"/>
</dbReference>
<dbReference type="InterPro" id="IPR003661">
    <property type="entry name" value="HisK_dim/P_dom"/>
</dbReference>
<reference evidence="12 13" key="1">
    <citation type="submission" date="2019-03" db="EMBL/GenBank/DDBJ databases">
        <title>Draft Genome Sequences of Six Type Strains of the Genus Massilia.</title>
        <authorList>
            <person name="Miess H."/>
            <person name="Frediansyhah A."/>
            <person name="Gross H."/>
        </authorList>
    </citation>
    <scope>NUCLEOTIDE SEQUENCE [LARGE SCALE GENOMIC DNA]</scope>
    <source>
        <strain evidence="12 13">DSM 17505</strain>
    </source>
</reference>
<dbReference type="PROSITE" id="PS50109">
    <property type="entry name" value="HIS_KIN"/>
    <property type="match status" value="1"/>
</dbReference>
<evidence type="ECO:0000259" key="10">
    <source>
        <dbReference type="PROSITE" id="PS50112"/>
    </source>
</evidence>
<dbReference type="InterPro" id="IPR036890">
    <property type="entry name" value="HATPase_C_sf"/>
</dbReference>
<dbReference type="Gene3D" id="3.40.50.2300">
    <property type="match status" value="1"/>
</dbReference>
<dbReference type="PROSITE" id="PS50110">
    <property type="entry name" value="RESPONSE_REGULATORY"/>
    <property type="match status" value="1"/>
</dbReference>
<dbReference type="NCBIfam" id="TIGR00229">
    <property type="entry name" value="sensory_box"/>
    <property type="match status" value="1"/>
</dbReference>
<dbReference type="SMART" id="SM00387">
    <property type="entry name" value="HATPase_c"/>
    <property type="match status" value="1"/>
</dbReference>
<dbReference type="InterPro" id="IPR029016">
    <property type="entry name" value="GAF-like_dom_sf"/>
</dbReference>
<feature type="modified residue" description="4-aspartylphosphate" evidence="6">
    <location>
        <position position="910"/>
    </location>
</feature>
<dbReference type="SMART" id="SM00065">
    <property type="entry name" value="GAF"/>
    <property type="match status" value="1"/>
</dbReference>
<evidence type="ECO:0000256" key="5">
    <source>
        <dbReference type="ARBA" id="ARBA00022777"/>
    </source>
</evidence>
<feature type="domain" description="Histidine kinase" evidence="8">
    <location>
        <begin position="611"/>
        <end position="828"/>
    </location>
</feature>
<dbReference type="CDD" id="cd00130">
    <property type="entry name" value="PAS"/>
    <property type="match status" value="2"/>
</dbReference>
<dbReference type="EMBL" id="CP038026">
    <property type="protein sequence ID" value="QBQ34821.1"/>
    <property type="molecule type" value="Genomic_DNA"/>
</dbReference>
<dbReference type="Pfam" id="PF13185">
    <property type="entry name" value="GAF_2"/>
    <property type="match status" value="1"/>
</dbReference>
<dbReference type="InterPro" id="IPR036097">
    <property type="entry name" value="HisK_dim/P_sf"/>
</dbReference>
<evidence type="ECO:0000256" key="7">
    <source>
        <dbReference type="SAM" id="MobiDB-lite"/>
    </source>
</evidence>
<dbReference type="CDD" id="cd17580">
    <property type="entry name" value="REC_2_DhkD-like"/>
    <property type="match status" value="1"/>
</dbReference>
<evidence type="ECO:0000259" key="9">
    <source>
        <dbReference type="PROSITE" id="PS50110"/>
    </source>
</evidence>
<dbReference type="InterPro" id="IPR000700">
    <property type="entry name" value="PAS-assoc_C"/>
</dbReference>
<proteinExistence type="predicted"/>
<dbReference type="SMART" id="SM00086">
    <property type="entry name" value="PAC"/>
    <property type="match status" value="3"/>
</dbReference>
<dbReference type="InterPro" id="IPR003594">
    <property type="entry name" value="HATPase_dom"/>
</dbReference>
<name>A0ABX5S5R2_9BURK</name>
<dbReference type="PROSITE" id="PS50112">
    <property type="entry name" value="PAS"/>
    <property type="match status" value="1"/>
</dbReference>
<dbReference type="Gene3D" id="3.30.450.40">
    <property type="match status" value="1"/>
</dbReference>
<evidence type="ECO:0000256" key="1">
    <source>
        <dbReference type="ARBA" id="ARBA00000085"/>
    </source>
</evidence>
<evidence type="ECO:0000256" key="2">
    <source>
        <dbReference type="ARBA" id="ARBA00012438"/>
    </source>
</evidence>
<comment type="catalytic activity">
    <reaction evidence="1">
        <text>ATP + protein L-histidine = ADP + protein N-phospho-L-histidine.</text>
        <dbReference type="EC" id="2.7.13.3"/>
    </reaction>
</comment>
<dbReference type="Pfam" id="PF08448">
    <property type="entry name" value="PAS_4"/>
    <property type="match status" value="2"/>
</dbReference>
<dbReference type="Proteomes" id="UP000294359">
    <property type="component" value="Chromosome"/>
</dbReference>